<dbReference type="PANTHER" id="PTHR30486:SF15">
    <property type="entry name" value="TYPE II_IV SECRETION SYSTEM ATPASE"/>
    <property type="match status" value="1"/>
</dbReference>
<organism evidence="4 5">
    <name type="scientific">Sulfitobacter porphyrae</name>
    <dbReference type="NCBI Taxonomy" id="1246864"/>
    <lineage>
        <taxon>Bacteria</taxon>
        <taxon>Pseudomonadati</taxon>
        <taxon>Pseudomonadota</taxon>
        <taxon>Alphaproteobacteria</taxon>
        <taxon>Rhodobacterales</taxon>
        <taxon>Roseobacteraceae</taxon>
        <taxon>Sulfitobacter</taxon>
    </lineage>
</organism>
<evidence type="ECO:0000256" key="1">
    <source>
        <dbReference type="ARBA" id="ARBA00006611"/>
    </source>
</evidence>
<dbReference type="InterPro" id="IPR050921">
    <property type="entry name" value="T4SS_GSP_E_ATPase"/>
</dbReference>
<keyword evidence="5" id="KW-1185">Reference proteome</keyword>
<dbReference type="Gene3D" id="3.40.50.300">
    <property type="entry name" value="P-loop containing nucleotide triphosphate hydrolases"/>
    <property type="match status" value="1"/>
</dbReference>
<dbReference type="InterPro" id="IPR001482">
    <property type="entry name" value="T2SS/T4SS_dom"/>
</dbReference>
<sequence>MFKSFNASSRPAKTTPPSAAPASRQPRPEPEERSAARPVADPNNGLKTELHTLLLEQLNLTVLDKVSKSDLRHEISGLSAQFLQDRGQQMPSTAFQALMDELLDEVLGLGPLEPLLADPTISDILVNGTDKVFVERRGLLERTDVHFRDERHLLRIIDKIVSSVGRRIDESQPWVDARLEDGSRVNAIIRPCAIDGPSLSIRKFSRTPLHMDKLLAHGALSKPAALFLEAAVKGRMNILISGGTGSGKTTMLNALSAFIDPRHRMVTIEDAAELQLQQEHVVRLETRPANAEGTGRITQRDLLINALRMRPDRIMVGEVRGNEAFDMLQAMNTGHDGSMTTIHANTARDAISRLEQMVTMVGGDFPMQAVRSQIAAGLQLVLQLNRLSDGRRKVTSISEIVGLEGDTVMMQDIFVFKKMGVDDDGNVKGRMMATGVRPRCFEALMSSGVKLATDAFSMMDEVA</sequence>
<dbReference type="InterPro" id="IPR027417">
    <property type="entry name" value="P-loop_NTPase"/>
</dbReference>
<comment type="similarity">
    <text evidence="1">Belongs to the GSP E family.</text>
</comment>
<protein>
    <submittedName>
        <fullName evidence="4">CpaF family protein</fullName>
    </submittedName>
</protein>
<reference evidence="5" key="1">
    <citation type="journal article" date="2019" name="Int. J. Syst. Evol. Microbiol.">
        <title>The Global Catalogue of Microorganisms (GCM) 10K type strain sequencing project: providing services to taxonomists for standard genome sequencing and annotation.</title>
        <authorList>
            <consortium name="The Broad Institute Genomics Platform"/>
            <consortium name="The Broad Institute Genome Sequencing Center for Infectious Disease"/>
            <person name="Wu L."/>
            <person name="Ma J."/>
        </authorList>
    </citation>
    <scope>NUCLEOTIDE SEQUENCE [LARGE SCALE GENOMIC DNA]</scope>
    <source>
        <strain evidence="5">CCUG 66188</strain>
    </source>
</reference>
<dbReference type="PANTHER" id="PTHR30486">
    <property type="entry name" value="TWITCHING MOTILITY PROTEIN PILT"/>
    <property type="match status" value="1"/>
</dbReference>
<feature type="domain" description="Bacterial type II secretion system protein E" evidence="3">
    <location>
        <begin position="108"/>
        <end position="422"/>
    </location>
</feature>
<dbReference type="EMBL" id="JBHSWG010000001">
    <property type="protein sequence ID" value="MFC6758455.1"/>
    <property type="molecule type" value="Genomic_DNA"/>
</dbReference>
<comment type="caution">
    <text evidence="4">The sequence shown here is derived from an EMBL/GenBank/DDBJ whole genome shotgun (WGS) entry which is preliminary data.</text>
</comment>
<gene>
    <name evidence="4" type="ORF">ACFQFQ_01385</name>
</gene>
<name>A0ABW2AYE4_9RHOB</name>
<accession>A0ABW2AYE4</accession>
<feature type="compositionally biased region" description="Basic and acidic residues" evidence="2">
    <location>
        <begin position="26"/>
        <end position="35"/>
    </location>
</feature>
<feature type="compositionally biased region" description="Low complexity" evidence="2">
    <location>
        <begin position="7"/>
        <end position="25"/>
    </location>
</feature>
<dbReference type="Proteomes" id="UP001596353">
    <property type="component" value="Unassembled WGS sequence"/>
</dbReference>
<evidence type="ECO:0000259" key="3">
    <source>
        <dbReference type="Pfam" id="PF00437"/>
    </source>
</evidence>
<dbReference type="Pfam" id="PF00437">
    <property type="entry name" value="T2SSE"/>
    <property type="match status" value="1"/>
</dbReference>
<dbReference type="CDD" id="cd01130">
    <property type="entry name" value="VirB11-like_ATPase"/>
    <property type="match status" value="1"/>
</dbReference>
<evidence type="ECO:0000313" key="5">
    <source>
        <dbReference type="Proteomes" id="UP001596353"/>
    </source>
</evidence>
<dbReference type="Gene3D" id="3.30.450.380">
    <property type="match status" value="1"/>
</dbReference>
<feature type="region of interest" description="Disordered" evidence="2">
    <location>
        <begin position="1"/>
        <end position="45"/>
    </location>
</feature>
<dbReference type="SUPFAM" id="SSF52540">
    <property type="entry name" value="P-loop containing nucleoside triphosphate hydrolases"/>
    <property type="match status" value="1"/>
</dbReference>
<evidence type="ECO:0000313" key="4">
    <source>
        <dbReference type="EMBL" id="MFC6758455.1"/>
    </source>
</evidence>
<evidence type="ECO:0000256" key="2">
    <source>
        <dbReference type="SAM" id="MobiDB-lite"/>
    </source>
</evidence>
<proteinExistence type="inferred from homology"/>